<evidence type="ECO:0008006" key="4">
    <source>
        <dbReference type="Google" id="ProtNLM"/>
    </source>
</evidence>
<keyword evidence="2" id="KW-1133">Transmembrane helix</keyword>
<dbReference type="EMBL" id="OU594960">
    <property type="protein sequence ID" value="CAG9283561.1"/>
    <property type="molecule type" value="Genomic_DNA"/>
</dbReference>
<protein>
    <recommendedName>
        <fullName evidence="4">Sulfotransferase domain-containing protein</fullName>
    </recommendedName>
</protein>
<dbReference type="InterPro" id="IPR027417">
    <property type="entry name" value="P-loop_NTPase"/>
</dbReference>
<proteinExistence type="predicted"/>
<evidence type="ECO:0000313" key="3">
    <source>
        <dbReference type="EMBL" id="CAG9283561.1"/>
    </source>
</evidence>
<evidence type="ECO:0000256" key="1">
    <source>
        <dbReference type="SAM" id="MobiDB-lite"/>
    </source>
</evidence>
<keyword evidence="2" id="KW-0812">Transmembrane</keyword>
<gene>
    <name evidence="3" type="ORF">PTTT1_LOCUS23199</name>
</gene>
<dbReference type="Proteomes" id="UP000836788">
    <property type="component" value="Chromosome 19"/>
</dbReference>
<dbReference type="AlphaFoldDB" id="A0A8J9TCV5"/>
<dbReference type="Gene3D" id="3.40.50.300">
    <property type="entry name" value="P-loop containing nucleotide triphosphate hydrolases"/>
    <property type="match status" value="1"/>
</dbReference>
<accession>A0A8J9TCV5</accession>
<reference evidence="3" key="1">
    <citation type="submission" date="2022-02" db="EMBL/GenBank/DDBJ databases">
        <authorList>
            <person name="Giguere J D."/>
        </authorList>
    </citation>
    <scope>NUCLEOTIDE SEQUENCE</scope>
    <source>
        <strain evidence="3">CCAP 1055/1</strain>
    </source>
</reference>
<dbReference type="SUPFAM" id="SSF52540">
    <property type="entry name" value="P-loop containing nucleoside triphosphate hydrolases"/>
    <property type="match status" value="1"/>
</dbReference>
<organism evidence="3">
    <name type="scientific">Phaeodactylum tricornutum</name>
    <name type="common">Diatom</name>
    <dbReference type="NCBI Taxonomy" id="2850"/>
    <lineage>
        <taxon>Eukaryota</taxon>
        <taxon>Sar</taxon>
        <taxon>Stramenopiles</taxon>
        <taxon>Ochrophyta</taxon>
        <taxon>Bacillariophyta</taxon>
        <taxon>Bacillariophyceae</taxon>
        <taxon>Bacillariophycidae</taxon>
        <taxon>Naviculales</taxon>
        <taxon>Phaeodactylaceae</taxon>
        <taxon>Phaeodactylum</taxon>
    </lineage>
</organism>
<name>A0A8J9TCV5_PHATR</name>
<dbReference type="OMA" id="TKTICEC"/>
<feature type="region of interest" description="Disordered" evidence="1">
    <location>
        <begin position="1"/>
        <end position="24"/>
    </location>
</feature>
<evidence type="ECO:0000256" key="2">
    <source>
        <dbReference type="SAM" id="Phobius"/>
    </source>
</evidence>
<feature type="transmembrane region" description="Helical" evidence="2">
    <location>
        <begin position="32"/>
        <end position="56"/>
    </location>
</feature>
<feature type="compositionally biased region" description="Low complexity" evidence="1">
    <location>
        <begin position="9"/>
        <end position="18"/>
    </location>
</feature>
<sequence length="421" mass="47130">MKGRPKVPTRNASGSAGTSTGGSGTRSKYLRYIGVFIQCFVFLGGVTIGMDLYVLWPNASHVHPQPATSASIPQSHLLSPHAVHLSSLQHVLETETKSEYLSNYHSHSLHDQKGHDRVLQMLHKANVTLDAKTMAQLPTWSQIVAQYGPNPVIFGLDTCTQFRNTVPELRRMLGAAGMFSTGTNLVTSLLKSNCQIPARVAHFGVNATKEAHGMRWQVPWGKHTPASYRLAHATEKAKGIAKEDLLPIVTIRNPWRWMQSMCKNPYSARWPHHQICPHLQDIVGDDASWIPVTVKYGAAEESYQSLVHLYNEWYALYRDASYPRLIIRMEDLIFRAEETVTAVCECAGGLIRRDQPFQQPLESAKNDSPGHDTSIGMVEAWIKYSQPLRPNAGFTKEDYNAGSTAIDPFWMSYFQYQSPPV</sequence>
<keyword evidence="2" id="KW-0472">Membrane</keyword>